<gene>
    <name evidence="2" type="ORF">JXQ802_LOCUS18667</name>
</gene>
<proteinExistence type="predicted"/>
<keyword evidence="3" id="KW-1185">Reference proteome</keyword>
<dbReference type="AlphaFoldDB" id="A0A814NEZ8"/>
<dbReference type="EMBL" id="CAJNOL010000495">
    <property type="protein sequence ID" value="CAF1090555.1"/>
    <property type="molecule type" value="Genomic_DNA"/>
</dbReference>
<feature type="compositionally biased region" description="Basic and acidic residues" evidence="1">
    <location>
        <begin position="173"/>
        <end position="192"/>
    </location>
</feature>
<evidence type="ECO:0000256" key="1">
    <source>
        <dbReference type="SAM" id="MobiDB-lite"/>
    </source>
</evidence>
<feature type="compositionally biased region" description="Basic and acidic residues" evidence="1">
    <location>
        <begin position="242"/>
        <end position="261"/>
    </location>
</feature>
<evidence type="ECO:0000313" key="3">
    <source>
        <dbReference type="Proteomes" id="UP000663870"/>
    </source>
</evidence>
<feature type="compositionally biased region" description="Low complexity" evidence="1">
    <location>
        <begin position="162"/>
        <end position="171"/>
    </location>
</feature>
<feature type="compositionally biased region" description="Basic and acidic residues" evidence="1">
    <location>
        <begin position="144"/>
        <end position="158"/>
    </location>
</feature>
<feature type="compositionally biased region" description="Basic and acidic residues" evidence="1">
    <location>
        <begin position="201"/>
        <end position="221"/>
    </location>
</feature>
<protein>
    <submittedName>
        <fullName evidence="2">Uncharacterized protein</fullName>
    </submittedName>
</protein>
<accession>A0A814NEZ8</accession>
<comment type="caution">
    <text evidence="2">The sequence shown here is derived from an EMBL/GenBank/DDBJ whole genome shotgun (WGS) entry which is preliminary data.</text>
</comment>
<organism evidence="2 3">
    <name type="scientific">Rotaria sordida</name>
    <dbReference type="NCBI Taxonomy" id="392033"/>
    <lineage>
        <taxon>Eukaryota</taxon>
        <taxon>Metazoa</taxon>
        <taxon>Spiralia</taxon>
        <taxon>Gnathifera</taxon>
        <taxon>Rotifera</taxon>
        <taxon>Eurotatoria</taxon>
        <taxon>Bdelloidea</taxon>
        <taxon>Philodinida</taxon>
        <taxon>Philodinidae</taxon>
        <taxon>Rotaria</taxon>
    </lineage>
</organism>
<name>A0A814NEZ8_9BILA</name>
<evidence type="ECO:0000313" key="2">
    <source>
        <dbReference type="EMBL" id="CAF1090555.1"/>
    </source>
</evidence>
<sequence>MLTSCNTHDYDGKLRQKWFEMRPILIEKYLPNCLSFDDTIKDIEQWLDKKYYNIKRIGRARRSLRILISNRHSNFDSRNDIDVEELLPILWDKVKNQEDIHDTFYEQLCDITGGSCSQGRSTRLFQFLFLFDLPLEISKIEEEKIETSTEQQSKEKNLPEATSSTTSSTTSIVKEEKTEISTEQELRDKDLSSETSSITPKTEEEKIEISTEQESIKKDLLSETTFNENSASISKENQQLQEKSKSNEEQLYTEEKPKEEQQLDEDQQSQRNQ</sequence>
<reference evidence="2" key="1">
    <citation type="submission" date="2021-02" db="EMBL/GenBank/DDBJ databases">
        <authorList>
            <person name="Nowell W R."/>
        </authorList>
    </citation>
    <scope>NUCLEOTIDE SEQUENCE</scope>
</reference>
<feature type="compositionally biased region" description="Polar residues" evidence="1">
    <location>
        <begin position="222"/>
        <end position="241"/>
    </location>
</feature>
<feature type="region of interest" description="Disordered" evidence="1">
    <location>
        <begin position="144"/>
        <end position="273"/>
    </location>
</feature>
<dbReference type="Proteomes" id="UP000663870">
    <property type="component" value="Unassembled WGS sequence"/>
</dbReference>